<comment type="caution">
    <text evidence="1">The sequence shown here is derived from an EMBL/GenBank/DDBJ whole genome shotgun (WGS) entry which is preliminary data.</text>
</comment>
<keyword evidence="2" id="KW-1185">Reference proteome</keyword>
<gene>
    <name evidence="1" type="ORF">BV22DRAFT_1127110</name>
</gene>
<dbReference type="EMBL" id="MU266361">
    <property type="protein sequence ID" value="KAH7927797.1"/>
    <property type="molecule type" value="Genomic_DNA"/>
</dbReference>
<name>A0ACB8BSH9_9AGAM</name>
<dbReference type="Proteomes" id="UP000790709">
    <property type="component" value="Unassembled WGS sequence"/>
</dbReference>
<reference evidence="1" key="1">
    <citation type="journal article" date="2021" name="New Phytol.">
        <title>Evolutionary innovations through gain and loss of genes in the ectomycorrhizal Boletales.</title>
        <authorList>
            <person name="Wu G."/>
            <person name="Miyauchi S."/>
            <person name="Morin E."/>
            <person name="Kuo A."/>
            <person name="Drula E."/>
            <person name="Varga T."/>
            <person name="Kohler A."/>
            <person name="Feng B."/>
            <person name="Cao Y."/>
            <person name="Lipzen A."/>
            <person name="Daum C."/>
            <person name="Hundley H."/>
            <person name="Pangilinan J."/>
            <person name="Johnson J."/>
            <person name="Barry K."/>
            <person name="LaButti K."/>
            <person name="Ng V."/>
            <person name="Ahrendt S."/>
            <person name="Min B."/>
            <person name="Choi I.G."/>
            <person name="Park H."/>
            <person name="Plett J.M."/>
            <person name="Magnuson J."/>
            <person name="Spatafora J.W."/>
            <person name="Nagy L.G."/>
            <person name="Henrissat B."/>
            <person name="Grigoriev I.V."/>
            <person name="Yang Z.L."/>
            <person name="Xu J."/>
            <person name="Martin F.M."/>
        </authorList>
    </citation>
    <scope>NUCLEOTIDE SEQUENCE</scope>
    <source>
        <strain evidence="1">KUC20120723A-06</strain>
    </source>
</reference>
<proteinExistence type="predicted"/>
<protein>
    <submittedName>
        <fullName evidence="1">NAD(P)-binding protein</fullName>
    </submittedName>
</protein>
<evidence type="ECO:0000313" key="2">
    <source>
        <dbReference type="Proteomes" id="UP000790709"/>
    </source>
</evidence>
<evidence type="ECO:0000313" key="1">
    <source>
        <dbReference type="EMBL" id="KAH7927797.1"/>
    </source>
</evidence>
<accession>A0ACB8BSH9</accession>
<sequence length="285" mass="30719">MSSPKVWLITGASSGFGRSMTELVLKKGDIAFATARDPSTLADLSASYPPTQLITFPLDVTSSSAVTAAFAKAREAFGRIDVVFNNAGRNLVGEIEAVPEEMARELMELNFWGAVAVSREAIKFFREVNPAGAGGTLLQMSSVATSYCPAASGYYCASKWALEGFSESLSREMDPRWNIKILILEPAMFKTKIFQNSPKVPSHPAYTDPANAAMQTRGVAESAHTGKGAASVDDANEVVYKLVTGEVKSEQLRVPIGAKAFWLAKMKLDTLKATVEEYEKLSVGM</sequence>
<organism evidence="1 2">
    <name type="scientific">Leucogyrophana mollusca</name>
    <dbReference type="NCBI Taxonomy" id="85980"/>
    <lineage>
        <taxon>Eukaryota</taxon>
        <taxon>Fungi</taxon>
        <taxon>Dikarya</taxon>
        <taxon>Basidiomycota</taxon>
        <taxon>Agaricomycotina</taxon>
        <taxon>Agaricomycetes</taxon>
        <taxon>Agaricomycetidae</taxon>
        <taxon>Boletales</taxon>
        <taxon>Boletales incertae sedis</taxon>
        <taxon>Leucogyrophana</taxon>
    </lineage>
</organism>